<proteinExistence type="inferred from homology"/>
<comment type="cofactor">
    <cofactor evidence="1 5">
        <name>FAD</name>
        <dbReference type="ChEBI" id="CHEBI:57692"/>
    </cofactor>
</comment>
<evidence type="ECO:0000256" key="2">
    <source>
        <dbReference type="ARBA" id="ARBA00009347"/>
    </source>
</evidence>
<dbReference type="PANTHER" id="PTHR43884:SF40">
    <property type="entry name" value="ACYL-COA DEHYDROGENASE"/>
    <property type="match status" value="1"/>
</dbReference>
<keyword evidence="5" id="KW-0560">Oxidoreductase</keyword>
<dbReference type="AlphaFoldDB" id="A0A4R2JQQ2"/>
<dbReference type="EMBL" id="SLWS01000004">
    <property type="protein sequence ID" value="TCO59526.1"/>
    <property type="molecule type" value="Genomic_DNA"/>
</dbReference>
<dbReference type="InterPro" id="IPR006091">
    <property type="entry name" value="Acyl-CoA_Oxase/DH_mid-dom"/>
</dbReference>
<feature type="domain" description="Acyl-CoA oxidase/dehydrogenase middle" evidence="8">
    <location>
        <begin position="160"/>
        <end position="252"/>
    </location>
</feature>
<evidence type="ECO:0000256" key="6">
    <source>
        <dbReference type="SAM" id="MobiDB-lite"/>
    </source>
</evidence>
<dbReference type="CDD" id="cd00567">
    <property type="entry name" value="ACAD"/>
    <property type="match status" value="1"/>
</dbReference>
<dbReference type="InterPro" id="IPR013786">
    <property type="entry name" value="AcylCoA_DH/ox_N"/>
</dbReference>
<dbReference type="InterPro" id="IPR036250">
    <property type="entry name" value="AcylCo_DH-like_C"/>
</dbReference>
<evidence type="ECO:0000259" key="7">
    <source>
        <dbReference type="Pfam" id="PF00441"/>
    </source>
</evidence>
<dbReference type="SUPFAM" id="SSF56645">
    <property type="entry name" value="Acyl-CoA dehydrogenase NM domain-like"/>
    <property type="match status" value="1"/>
</dbReference>
<dbReference type="InterPro" id="IPR037069">
    <property type="entry name" value="AcylCoA_DH/ox_N_sf"/>
</dbReference>
<dbReference type="RefSeq" id="WP_132117493.1">
    <property type="nucleotide sequence ID" value="NZ_SLWS01000004.1"/>
</dbReference>
<dbReference type="InterPro" id="IPR009075">
    <property type="entry name" value="AcylCo_DH/oxidase_C"/>
</dbReference>
<accession>A0A4R2JQQ2</accession>
<keyword evidence="3 5" id="KW-0285">Flavoprotein</keyword>
<evidence type="ECO:0000313" key="11">
    <source>
        <dbReference type="Proteomes" id="UP000295680"/>
    </source>
</evidence>
<dbReference type="Proteomes" id="UP000295680">
    <property type="component" value="Unassembled WGS sequence"/>
</dbReference>
<evidence type="ECO:0000259" key="8">
    <source>
        <dbReference type="Pfam" id="PF02770"/>
    </source>
</evidence>
<comment type="similarity">
    <text evidence="2 5">Belongs to the acyl-CoA dehydrogenase family.</text>
</comment>
<feature type="domain" description="Acyl-CoA dehydrogenase/oxidase N-terminal" evidence="9">
    <location>
        <begin position="53"/>
        <end position="132"/>
    </location>
</feature>
<evidence type="ECO:0000256" key="3">
    <source>
        <dbReference type="ARBA" id="ARBA00022630"/>
    </source>
</evidence>
<keyword evidence="4 5" id="KW-0274">FAD</keyword>
<dbReference type="GO" id="GO:0003995">
    <property type="term" value="F:acyl-CoA dehydrogenase activity"/>
    <property type="evidence" value="ECO:0007669"/>
    <property type="project" value="TreeGrafter"/>
</dbReference>
<organism evidence="10 11">
    <name type="scientific">Actinocrispum wychmicini</name>
    <dbReference type="NCBI Taxonomy" id="1213861"/>
    <lineage>
        <taxon>Bacteria</taxon>
        <taxon>Bacillati</taxon>
        <taxon>Actinomycetota</taxon>
        <taxon>Actinomycetes</taxon>
        <taxon>Pseudonocardiales</taxon>
        <taxon>Pseudonocardiaceae</taxon>
        <taxon>Actinocrispum</taxon>
    </lineage>
</organism>
<evidence type="ECO:0000259" key="9">
    <source>
        <dbReference type="Pfam" id="PF02771"/>
    </source>
</evidence>
<dbReference type="Pfam" id="PF02770">
    <property type="entry name" value="Acyl-CoA_dh_M"/>
    <property type="match status" value="1"/>
</dbReference>
<name>A0A4R2JQQ2_9PSEU</name>
<dbReference type="Pfam" id="PF02771">
    <property type="entry name" value="Acyl-CoA_dh_N"/>
    <property type="match status" value="1"/>
</dbReference>
<sequence length="575" mass="61851">MEARAKNVLNVPGIPSLLEELANGRLPWNVITPFPNQDDTDLHEGDRAVAELSRLLTEQADPEAIERTARIPEDLLAELGKGGWLALARPPESGGRGLSARNVFRVIHAAASWSVPIAQVMAVQAAIGVDALLPVVADGPLRDHLRARVAEGVVSGSADTEPGGAANQGRDTTATPVADGYLLNGEKIHIGNGPVARTLIVSATVPAQTPDGTPTRRLFLVDTDSPGFRLGTTHEFMGLHGFPIAALGFTDVHVPVEHVLREATDTGTRLTPTLLQLVVTGRMYLIAAPSLAIARRCTQWAREFTGPRVIDGRPLAAYDLVQRLIAENLADTFAIDTVARWALHGGPVNPLLEQMAAKNIASVTCWRVLDRTMSLLAGEGFETAASKAARGAPPLPLERAYRDARGFRISGGVDFLLDYWASVMFTLSHYYPEPPEAEPEPDVSWCATTALTARNQEHLAEVARQVHRFSRTVHALSRKHSRAELAGQQARLVALNRVLDDLATCALVLSRAASESGDEPQELADVYCAATRLRLAGHWLAAAEADAPDHAAVTARWLSQDLPGQDLVSGRETSR</sequence>
<feature type="domain" description="Acyl-CoA dehydrogenase/oxidase C-terminal" evidence="7">
    <location>
        <begin position="285"/>
        <end position="413"/>
    </location>
</feature>
<dbReference type="SUPFAM" id="SSF47203">
    <property type="entry name" value="Acyl-CoA dehydrogenase C-terminal domain-like"/>
    <property type="match status" value="1"/>
</dbReference>
<dbReference type="Gene3D" id="2.40.110.10">
    <property type="entry name" value="Butyryl-CoA Dehydrogenase, subunit A, domain 2"/>
    <property type="match status" value="1"/>
</dbReference>
<dbReference type="InterPro" id="IPR009100">
    <property type="entry name" value="AcylCoA_DH/oxidase_NM_dom_sf"/>
</dbReference>
<dbReference type="Gene3D" id="1.10.540.10">
    <property type="entry name" value="Acyl-CoA dehydrogenase/oxidase, N-terminal domain"/>
    <property type="match status" value="1"/>
</dbReference>
<evidence type="ECO:0000256" key="5">
    <source>
        <dbReference type="RuleBase" id="RU362125"/>
    </source>
</evidence>
<evidence type="ECO:0000256" key="4">
    <source>
        <dbReference type="ARBA" id="ARBA00022827"/>
    </source>
</evidence>
<feature type="region of interest" description="Disordered" evidence="6">
    <location>
        <begin position="153"/>
        <end position="174"/>
    </location>
</feature>
<dbReference type="Gene3D" id="1.20.140.10">
    <property type="entry name" value="Butyryl-CoA Dehydrogenase, subunit A, domain 3"/>
    <property type="match status" value="1"/>
</dbReference>
<evidence type="ECO:0000313" key="10">
    <source>
        <dbReference type="EMBL" id="TCO59526.1"/>
    </source>
</evidence>
<protein>
    <submittedName>
        <fullName evidence="10">Alkylation response protein AidB-like acyl-CoA dehydrogenase</fullName>
    </submittedName>
</protein>
<evidence type="ECO:0000256" key="1">
    <source>
        <dbReference type="ARBA" id="ARBA00001974"/>
    </source>
</evidence>
<dbReference type="InterPro" id="IPR046373">
    <property type="entry name" value="Acyl-CoA_Oxase/DH_mid-dom_sf"/>
</dbReference>
<comment type="caution">
    <text evidence="10">The sequence shown here is derived from an EMBL/GenBank/DDBJ whole genome shotgun (WGS) entry which is preliminary data.</text>
</comment>
<dbReference type="PANTHER" id="PTHR43884">
    <property type="entry name" value="ACYL-COA DEHYDROGENASE"/>
    <property type="match status" value="1"/>
</dbReference>
<dbReference type="GO" id="GO:0050660">
    <property type="term" value="F:flavin adenine dinucleotide binding"/>
    <property type="evidence" value="ECO:0007669"/>
    <property type="project" value="InterPro"/>
</dbReference>
<gene>
    <name evidence="10" type="ORF">EV192_104368</name>
</gene>
<dbReference type="Pfam" id="PF00441">
    <property type="entry name" value="Acyl-CoA_dh_1"/>
    <property type="match status" value="1"/>
</dbReference>
<dbReference type="OrthoDB" id="6637748at2"/>
<reference evidence="10 11" key="1">
    <citation type="submission" date="2019-03" db="EMBL/GenBank/DDBJ databases">
        <title>Genomic Encyclopedia of Type Strains, Phase IV (KMG-IV): sequencing the most valuable type-strain genomes for metagenomic binning, comparative biology and taxonomic classification.</title>
        <authorList>
            <person name="Goeker M."/>
        </authorList>
    </citation>
    <scope>NUCLEOTIDE SEQUENCE [LARGE SCALE GENOMIC DNA]</scope>
    <source>
        <strain evidence="10 11">DSM 45934</strain>
    </source>
</reference>
<keyword evidence="11" id="KW-1185">Reference proteome</keyword>